<protein>
    <submittedName>
        <fullName evidence="4">Unannotated protein</fullName>
    </submittedName>
</protein>
<organism evidence="4">
    <name type="scientific">freshwater metagenome</name>
    <dbReference type="NCBI Taxonomy" id="449393"/>
    <lineage>
        <taxon>unclassified sequences</taxon>
        <taxon>metagenomes</taxon>
        <taxon>ecological metagenomes</taxon>
    </lineage>
</organism>
<feature type="domain" description="DUF6671" evidence="1">
    <location>
        <begin position="63"/>
        <end position="278"/>
    </location>
</feature>
<dbReference type="EMBL" id="CAEZSU010000011">
    <property type="protein sequence ID" value="CAB4540795.1"/>
    <property type="molecule type" value="Genomic_DNA"/>
</dbReference>
<evidence type="ECO:0000259" key="1">
    <source>
        <dbReference type="Pfam" id="PF20376"/>
    </source>
</evidence>
<evidence type="ECO:0000313" key="5">
    <source>
        <dbReference type="EMBL" id="CAB4641664.1"/>
    </source>
</evidence>
<sequence length="278" mass="29567">MSPEITRAALATKHGKESIFSPAFADIGIVVTVAEIDTDQFGTFAGEVERQGSPRETAERKARAGLEALGLSVGLASEGSFGPHPSTPFLLGDTEVVVYVDTELDYSVFEVASSISAVPPAKVIVDIADVDSLKFTNVFPEQRAIVVTEEPQTKSRTVLAKGIDNVDELRNTVAQALAAQPHTVIVEPDLRAHHCPDRRKVIGTAVDRLVQRLRVSCPECNAAGFGPVRTTPGLRCGLCGLPTSLPALDVMGCARCGLETEIARSGEADPTFCDRCNP</sequence>
<gene>
    <name evidence="2" type="ORF">UFOPK1495_00180</name>
    <name evidence="3" type="ORF">UFOPK1603_01173</name>
    <name evidence="4" type="ORF">UFOPK1711_00620</name>
    <name evidence="5" type="ORF">UFOPK2143_00708</name>
    <name evidence="6" type="ORF">UFOPK2350_00178</name>
</gene>
<evidence type="ECO:0000313" key="3">
    <source>
        <dbReference type="EMBL" id="CAB4571132.1"/>
    </source>
</evidence>
<dbReference type="EMBL" id="CAEZTR010000026">
    <property type="protein sequence ID" value="CAB4572769.1"/>
    <property type="molecule type" value="Genomic_DNA"/>
</dbReference>
<dbReference type="Pfam" id="PF20376">
    <property type="entry name" value="DUF6671"/>
    <property type="match status" value="1"/>
</dbReference>
<evidence type="ECO:0000313" key="4">
    <source>
        <dbReference type="EMBL" id="CAB4572769.1"/>
    </source>
</evidence>
<name>A0A6J6EBS4_9ZZZZ</name>
<dbReference type="InterPro" id="IPR046612">
    <property type="entry name" value="DUF6671"/>
</dbReference>
<dbReference type="EMBL" id="CAEZTG010000111">
    <property type="protein sequence ID" value="CAB4571132.1"/>
    <property type="molecule type" value="Genomic_DNA"/>
</dbReference>
<evidence type="ECO:0000313" key="6">
    <source>
        <dbReference type="EMBL" id="CAB4668141.1"/>
    </source>
</evidence>
<proteinExistence type="predicted"/>
<dbReference type="EMBL" id="CAEZXE010000008">
    <property type="protein sequence ID" value="CAB4668141.1"/>
    <property type="molecule type" value="Genomic_DNA"/>
</dbReference>
<reference evidence="4" key="1">
    <citation type="submission" date="2020-05" db="EMBL/GenBank/DDBJ databases">
        <authorList>
            <person name="Chiriac C."/>
            <person name="Salcher M."/>
            <person name="Ghai R."/>
            <person name="Kavagutti S V."/>
        </authorList>
    </citation>
    <scope>NUCLEOTIDE SEQUENCE</scope>
</reference>
<dbReference type="EMBL" id="CAEZVV010000031">
    <property type="protein sequence ID" value="CAB4641664.1"/>
    <property type="molecule type" value="Genomic_DNA"/>
</dbReference>
<accession>A0A6J6EBS4</accession>
<evidence type="ECO:0000313" key="2">
    <source>
        <dbReference type="EMBL" id="CAB4540795.1"/>
    </source>
</evidence>
<dbReference type="AlphaFoldDB" id="A0A6J6EBS4"/>